<dbReference type="Pfam" id="PF01541">
    <property type="entry name" value="GIY-YIG"/>
    <property type="match status" value="1"/>
</dbReference>
<name>A0A0G0MW40_9BACT</name>
<dbReference type="PROSITE" id="PS50164">
    <property type="entry name" value="GIY_YIG"/>
    <property type="match status" value="1"/>
</dbReference>
<comment type="caution">
    <text evidence="3">The sequence shown here is derived from an EMBL/GenBank/DDBJ whole genome shotgun (WGS) entry which is preliminary data.</text>
</comment>
<feature type="domain" description="GIY-YIG" evidence="2">
    <location>
        <begin position="1"/>
        <end position="76"/>
    </location>
</feature>
<proteinExistence type="inferred from homology"/>
<dbReference type="SUPFAM" id="SSF82771">
    <property type="entry name" value="GIY-YIG endonuclease"/>
    <property type="match status" value="1"/>
</dbReference>
<evidence type="ECO:0000259" key="2">
    <source>
        <dbReference type="PROSITE" id="PS50164"/>
    </source>
</evidence>
<dbReference type="PANTHER" id="PTHR34477:SF1">
    <property type="entry name" value="UPF0213 PROTEIN YHBQ"/>
    <property type="match status" value="1"/>
</dbReference>
<dbReference type="EMBL" id="LBVC01000032">
    <property type="protein sequence ID" value="KKQ77914.1"/>
    <property type="molecule type" value="Genomic_DNA"/>
</dbReference>
<dbReference type="Proteomes" id="UP000034324">
    <property type="component" value="Unassembled WGS sequence"/>
</dbReference>
<comment type="similarity">
    <text evidence="1">Belongs to the UPF0213 family.</text>
</comment>
<evidence type="ECO:0000313" key="4">
    <source>
        <dbReference type="Proteomes" id="UP000034324"/>
    </source>
</evidence>
<evidence type="ECO:0000313" key="3">
    <source>
        <dbReference type="EMBL" id="KKQ77914.1"/>
    </source>
</evidence>
<reference evidence="3 4" key="1">
    <citation type="journal article" date="2015" name="Nature">
        <title>rRNA introns, odd ribosomes, and small enigmatic genomes across a large radiation of phyla.</title>
        <authorList>
            <person name="Brown C.T."/>
            <person name="Hug L.A."/>
            <person name="Thomas B.C."/>
            <person name="Sharon I."/>
            <person name="Castelle C.J."/>
            <person name="Singh A."/>
            <person name="Wilkins M.J."/>
            <person name="Williams K.H."/>
            <person name="Banfield J.F."/>
        </authorList>
    </citation>
    <scope>NUCLEOTIDE SEQUENCE [LARGE SCALE GENOMIC DNA]</scope>
</reference>
<dbReference type="PANTHER" id="PTHR34477">
    <property type="entry name" value="UPF0213 PROTEIN YHBQ"/>
    <property type="match status" value="1"/>
</dbReference>
<dbReference type="AlphaFoldDB" id="A0A0G0MW40"/>
<evidence type="ECO:0000256" key="1">
    <source>
        <dbReference type="ARBA" id="ARBA00007435"/>
    </source>
</evidence>
<sequence>MYYVYVLKCANSDLYVGYSDNLKKRFIAHTSEKVRSTKGKRPVELIYYEAYKTKHDATMREYNLKTGQQRELLKNRLKYSV</sequence>
<organism evidence="3 4">
    <name type="scientific">Candidatus Daviesbacteria bacterium GW2011_GWF2_38_6</name>
    <dbReference type="NCBI Taxonomy" id="1618432"/>
    <lineage>
        <taxon>Bacteria</taxon>
        <taxon>Candidatus Daviesiibacteriota</taxon>
    </lineage>
</organism>
<dbReference type="InterPro" id="IPR050190">
    <property type="entry name" value="UPF0213_domain"/>
</dbReference>
<gene>
    <name evidence="3" type="ORF">US99_C0032G0015</name>
</gene>
<dbReference type="InterPro" id="IPR035901">
    <property type="entry name" value="GIY-YIG_endonuc_sf"/>
</dbReference>
<dbReference type="Gene3D" id="3.40.1440.10">
    <property type="entry name" value="GIY-YIG endonuclease"/>
    <property type="match status" value="1"/>
</dbReference>
<dbReference type="SMART" id="SM00465">
    <property type="entry name" value="GIYc"/>
    <property type="match status" value="1"/>
</dbReference>
<protein>
    <submittedName>
        <fullName evidence="3">GIY-YIG catalytic domain protein</fullName>
    </submittedName>
</protein>
<dbReference type="InterPro" id="IPR000305">
    <property type="entry name" value="GIY-YIG_endonuc"/>
</dbReference>
<accession>A0A0G0MW40</accession>